<dbReference type="Proteomes" id="UP000193685">
    <property type="component" value="Unassembled WGS sequence"/>
</dbReference>
<comment type="subcellular location">
    <subcellularLocation>
        <location evidence="1">Endomembrane system</location>
        <topology evidence="1">Single-pass type IV membrane protein</topology>
    </subcellularLocation>
</comment>
<reference evidence="3 4" key="1">
    <citation type="submission" date="2016-07" db="EMBL/GenBank/DDBJ databases">
        <title>Pervasive Adenine N6-methylation of Active Genes in Fungi.</title>
        <authorList>
            <consortium name="DOE Joint Genome Institute"/>
            <person name="Mondo S.J."/>
            <person name="Dannebaum R.O."/>
            <person name="Kuo R.C."/>
            <person name="Labutti K."/>
            <person name="Haridas S."/>
            <person name="Kuo A."/>
            <person name="Salamov A."/>
            <person name="Ahrendt S.R."/>
            <person name="Lipzen A."/>
            <person name="Sullivan W."/>
            <person name="Andreopoulos W.B."/>
            <person name="Clum A."/>
            <person name="Lindquist E."/>
            <person name="Daum C."/>
            <person name="Ramamoorthy G.K."/>
            <person name="Gryganskyi A."/>
            <person name="Culley D."/>
            <person name="Magnuson J.K."/>
            <person name="James T.Y."/>
            <person name="O'Malley M.A."/>
            <person name="Stajich J.E."/>
            <person name="Spatafora J.W."/>
            <person name="Visel A."/>
            <person name="Grigoriev I.V."/>
        </authorList>
    </citation>
    <scope>NUCLEOTIDE SEQUENCE [LARGE SCALE GENOMIC DNA]</scope>
    <source>
        <strain evidence="3 4">12-1054</strain>
    </source>
</reference>
<dbReference type="RefSeq" id="XP_040721991.1">
    <property type="nucleotide sequence ID" value="XM_040871672.1"/>
</dbReference>
<protein>
    <recommendedName>
        <fullName evidence="5">t-SNARE coiled-coil homology domain-containing protein</fullName>
    </recommendedName>
</protein>
<dbReference type="STRING" id="56484.A0A1Y2ES34"/>
<feature type="transmembrane region" description="Helical" evidence="2">
    <location>
        <begin position="73"/>
        <end position="91"/>
    </location>
</feature>
<dbReference type="AlphaFoldDB" id="A0A1Y2ES34"/>
<evidence type="ECO:0000256" key="1">
    <source>
        <dbReference type="ARBA" id="ARBA00046280"/>
    </source>
</evidence>
<name>A0A1Y2ES34_PROLT</name>
<dbReference type="InterPro" id="IPR039899">
    <property type="entry name" value="BET1_SNARE"/>
</dbReference>
<keyword evidence="2" id="KW-0812">Transmembrane</keyword>
<keyword evidence="2" id="KW-0472">Membrane</keyword>
<dbReference type="OrthoDB" id="3063237at2759"/>
<evidence type="ECO:0000256" key="2">
    <source>
        <dbReference type="SAM" id="Phobius"/>
    </source>
</evidence>
<dbReference type="CDD" id="cd15853">
    <property type="entry name" value="SNARE_Bet1"/>
    <property type="match status" value="1"/>
</dbReference>
<comment type="caution">
    <text evidence="3">The sequence shown here is derived from an EMBL/GenBank/DDBJ whole genome shotgun (WGS) entry which is preliminary data.</text>
</comment>
<accession>A0A1Y2ES34</accession>
<evidence type="ECO:0008006" key="5">
    <source>
        <dbReference type="Google" id="ProtNLM"/>
    </source>
</evidence>
<dbReference type="GO" id="GO:0012505">
    <property type="term" value="C:endomembrane system"/>
    <property type="evidence" value="ECO:0007669"/>
    <property type="project" value="UniProtKB-SubCell"/>
</dbReference>
<organism evidence="3 4">
    <name type="scientific">Protomyces lactucae-debilis</name>
    <dbReference type="NCBI Taxonomy" id="2754530"/>
    <lineage>
        <taxon>Eukaryota</taxon>
        <taxon>Fungi</taxon>
        <taxon>Dikarya</taxon>
        <taxon>Ascomycota</taxon>
        <taxon>Taphrinomycotina</taxon>
        <taxon>Taphrinomycetes</taxon>
        <taxon>Taphrinales</taxon>
        <taxon>Protomycetaceae</taxon>
        <taxon>Protomyces</taxon>
    </lineage>
</organism>
<keyword evidence="2" id="KW-1133">Transmembrane helix</keyword>
<evidence type="ECO:0000313" key="3">
    <source>
        <dbReference type="EMBL" id="ORY74342.1"/>
    </source>
</evidence>
<sequence length="92" mass="9965">MSQSQNDARLDELAGKVSALRGVTIDINRQAADHSFIDANAERFSNFSTSIKATANKLGRVASTNGFKWQLKASACVVGAVLALYFLWGLIF</sequence>
<proteinExistence type="predicted"/>
<dbReference type="GeneID" id="63788271"/>
<keyword evidence="4" id="KW-1185">Reference proteome</keyword>
<evidence type="ECO:0000313" key="4">
    <source>
        <dbReference type="Proteomes" id="UP000193685"/>
    </source>
</evidence>
<dbReference type="SUPFAM" id="SSF58038">
    <property type="entry name" value="SNARE fusion complex"/>
    <property type="match status" value="1"/>
</dbReference>
<dbReference type="OMA" id="MNDSNER"/>
<dbReference type="EMBL" id="MCFI01000030">
    <property type="protein sequence ID" value="ORY74342.1"/>
    <property type="molecule type" value="Genomic_DNA"/>
</dbReference>
<gene>
    <name evidence="3" type="ORF">BCR37DRAFT_395790</name>
</gene>